<evidence type="ECO:0000313" key="2">
    <source>
        <dbReference type="Proteomes" id="UP000789901"/>
    </source>
</evidence>
<sequence length="546" mass="63980">NSKTVLSAVLFEIDESLTFEDLLYNADSDYVSEEVVRVDIQVRDTNVWHMVASGLNGSLRMCIREEQNVSHIKFTIQNEQSVFTTSQVSSASNVFNEMMNAAAKKVLPNSKPSTNRNDQLYNDVLELLHSKNLGWEHGTQNSIGISFINKLVSLLYYLDDKHKTLKLRSLKIPLVFLELPLYQKNSYYKNGTHHKTTLRRKELEFRADKLEECVLQPWASKSCWNEVITATLELCSVARAYANYLESVNQHVQRIQSASIPARSSEENSELEMRSSCAIKTIQEVYFSIAERIRVANEYEIILLEEFLPETKEKQFYYLSNFAIDSTIMLYRYHHGNYLGTLNFIWKISENFELRDETKNAQAIIRTQSMLPQFFTWYMRRNIFAKYSLITKVTPSILQYLYYDLVGDSSAIENSLSAKINQRIRIMLELGDPEIITDMRINSGFKGTKFDEFWDEMACYFEEILLSVQERRHNNMLYLPSFISVRDLRESIIERLENKYNEHPLSNNHLVLSDRWISYQFCPKNPWYKTSAQYIGRFQIKYMVQT</sequence>
<evidence type="ECO:0000313" key="1">
    <source>
        <dbReference type="EMBL" id="CAG8817460.1"/>
    </source>
</evidence>
<dbReference type="Proteomes" id="UP000789901">
    <property type="component" value="Unassembled WGS sequence"/>
</dbReference>
<accession>A0ABN7W595</accession>
<reference evidence="1 2" key="1">
    <citation type="submission" date="2021-06" db="EMBL/GenBank/DDBJ databases">
        <authorList>
            <person name="Kallberg Y."/>
            <person name="Tangrot J."/>
            <person name="Rosling A."/>
        </authorList>
    </citation>
    <scope>NUCLEOTIDE SEQUENCE [LARGE SCALE GENOMIC DNA]</scope>
    <source>
        <strain evidence="1 2">120-4 pot B 10/14</strain>
    </source>
</reference>
<feature type="non-terminal residue" evidence="1">
    <location>
        <position position="1"/>
    </location>
</feature>
<proteinExistence type="predicted"/>
<protein>
    <submittedName>
        <fullName evidence="1">15707_t:CDS:1</fullName>
    </submittedName>
</protein>
<name>A0ABN7W595_GIGMA</name>
<dbReference type="EMBL" id="CAJVQB010031818">
    <property type="protein sequence ID" value="CAG8817460.1"/>
    <property type="molecule type" value="Genomic_DNA"/>
</dbReference>
<gene>
    <name evidence="1" type="ORF">GMARGA_LOCUS26808</name>
</gene>
<comment type="caution">
    <text evidence="1">The sequence shown here is derived from an EMBL/GenBank/DDBJ whole genome shotgun (WGS) entry which is preliminary data.</text>
</comment>
<keyword evidence="2" id="KW-1185">Reference proteome</keyword>
<organism evidence="1 2">
    <name type="scientific">Gigaspora margarita</name>
    <dbReference type="NCBI Taxonomy" id="4874"/>
    <lineage>
        <taxon>Eukaryota</taxon>
        <taxon>Fungi</taxon>
        <taxon>Fungi incertae sedis</taxon>
        <taxon>Mucoromycota</taxon>
        <taxon>Glomeromycotina</taxon>
        <taxon>Glomeromycetes</taxon>
        <taxon>Diversisporales</taxon>
        <taxon>Gigasporaceae</taxon>
        <taxon>Gigaspora</taxon>
    </lineage>
</organism>